<accession>A0A2S7YAF1</accession>
<evidence type="ECO:0000313" key="2">
    <source>
        <dbReference type="Proteomes" id="UP000237441"/>
    </source>
</evidence>
<gene>
    <name evidence="1" type="ORF">BB8028_0003g16030</name>
</gene>
<comment type="caution">
    <text evidence="1">The sequence shown here is derived from an EMBL/GenBank/DDBJ whole genome shotgun (WGS) entry which is preliminary data.</text>
</comment>
<evidence type="ECO:0000313" key="1">
    <source>
        <dbReference type="EMBL" id="PQK12989.1"/>
    </source>
</evidence>
<sequence length="77" mass="8670">MSGRRLLSYIDYYGVIFDHLVSPDDPDPEVLVINIIKLDSVSGIYSNGGLYASEVLAFPVDLMEYVRKKVLAVPRCY</sequence>
<dbReference type="OrthoDB" id="5150140at2759"/>
<organism evidence="1 2">
    <name type="scientific">Beauveria bassiana</name>
    <name type="common">White muscardine disease fungus</name>
    <name type="synonym">Tritirachium shiotae</name>
    <dbReference type="NCBI Taxonomy" id="176275"/>
    <lineage>
        <taxon>Eukaryota</taxon>
        <taxon>Fungi</taxon>
        <taxon>Dikarya</taxon>
        <taxon>Ascomycota</taxon>
        <taxon>Pezizomycotina</taxon>
        <taxon>Sordariomycetes</taxon>
        <taxon>Hypocreomycetidae</taxon>
        <taxon>Hypocreales</taxon>
        <taxon>Cordycipitaceae</taxon>
        <taxon>Beauveria</taxon>
    </lineage>
</organism>
<protein>
    <submittedName>
        <fullName evidence="1">Uncharacterized protein</fullName>
    </submittedName>
</protein>
<dbReference type="AlphaFoldDB" id="A0A2S7YAF1"/>
<dbReference type="EMBL" id="JRHA01000003">
    <property type="protein sequence ID" value="PQK12989.1"/>
    <property type="molecule type" value="Genomic_DNA"/>
</dbReference>
<proteinExistence type="predicted"/>
<dbReference type="Proteomes" id="UP000237441">
    <property type="component" value="Unassembled WGS sequence"/>
</dbReference>
<name>A0A2S7YAF1_BEABA</name>
<reference evidence="1 2" key="1">
    <citation type="submission" date="2016-07" db="EMBL/GenBank/DDBJ databases">
        <title>Comparative genomics of the entomopathogenic fungus Beauveria bassiana.</title>
        <authorList>
            <person name="Valero Jimenez C.A."/>
            <person name="Zwaan B.J."/>
            <person name="Van Kan J.A."/>
            <person name="Takken W."/>
            <person name="Debets A.J."/>
            <person name="Schoustra S.E."/>
            <person name="Koenraadt C.J."/>
        </authorList>
    </citation>
    <scope>NUCLEOTIDE SEQUENCE [LARGE SCALE GENOMIC DNA]</scope>
    <source>
        <strain evidence="1 2">ARSEF 8028</strain>
    </source>
</reference>